<keyword evidence="1" id="KW-1133">Transmembrane helix</keyword>
<accession>V4HDI6</accession>
<evidence type="ECO:0000256" key="1">
    <source>
        <dbReference type="SAM" id="Phobius"/>
    </source>
</evidence>
<dbReference type="Proteomes" id="UP000017840">
    <property type="component" value="Unassembled WGS sequence"/>
</dbReference>
<keyword evidence="1" id="KW-0812">Transmembrane</keyword>
<organism evidence="2 3">
    <name type="scientific">Candidatus Halobonum tyrrellensis G22</name>
    <dbReference type="NCBI Taxonomy" id="1324957"/>
    <lineage>
        <taxon>Archaea</taxon>
        <taxon>Methanobacteriati</taxon>
        <taxon>Methanobacteriota</taxon>
        <taxon>Stenosarchaea group</taxon>
        <taxon>Halobacteria</taxon>
        <taxon>Halobacteriales</taxon>
        <taxon>Haloferacaceae</taxon>
        <taxon>Candidatus Halobonum</taxon>
    </lineage>
</organism>
<reference evidence="2 3" key="1">
    <citation type="journal article" date="2013" name="Genome Announc.">
        <title>Draft Genome Sequence of 'Candidatus Halobonum tyrrellensis' Strain G22, Isolated from the Hypersaline Waters of Lake Tyrrell, Australia.</title>
        <authorList>
            <person name="Ugalde J.A."/>
            <person name="Narasingarao P."/>
            <person name="Kuo S."/>
            <person name="Podell S."/>
            <person name="Allen E.E."/>
        </authorList>
    </citation>
    <scope>NUCLEOTIDE SEQUENCE [LARGE SCALE GENOMIC DNA]</scope>
    <source>
        <strain evidence="2 3">G22</strain>
    </source>
</reference>
<feature type="transmembrane region" description="Helical" evidence="1">
    <location>
        <begin position="20"/>
        <end position="51"/>
    </location>
</feature>
<dbReference type="AlphaFoldDB" id="V4HDI6"/>
<dbReference type="EMBL" id="ASGZ01000034">
    <property type="protein sequence ID" value="ESP88138.1"/>
    <property type="molecule type" value="Genomic_DNA"/>
</dbReference>
<feature type="transmembrane region" description="Helical" evidence="1">
    <location>
        <begin position="117"/>
        <end position="142"/>
    </location>
</feature>
<dbReference type="InterPro" id="IPR055941">
    <property type="entry name" value="DUF7519"/>
</dbReference>
<evidence type="ECO:0000313" key="2">
    <source>
        <dbReference type="EMBL" id="ESP88138.1"/>
    </source>
</evidence>
<keyword evidence="1" id="KW-0472">Membrane</keyword>
<dbReference type="Pfam" id="PF24363">
    <property type="entry name" value="DUF7519"/>
    <property type="match status" value="1"/>
</dbReference>
<sequence length="166" mass="15612">MVAVTVTRRPPTAGVAAATAAAALTVAATALFAVTAGGVAAAGFVLVLAGLLRPSGRLLGYGAAGQVLAVLLAGVSGAGPGPLLVGGVGAALAWDLGDHALGLGEQLGRETDATRNVAVHAAASVAVGSVSAAVAFGVYTAAAGGQPLVALVFLLVGVVALASALR</sequence>
<feature type="transmembrane region" description="Helical" evidence="1">
    <location>
        <begin position="148"/>
        <end position="165"/>
    </location>
</feature>
<name>V4HDI6_9EURY</name>
<dbReference type="STRING" id="1324957.K933_10622"/>
<evidence type="ECO:0000313" key="3">
    <source>
        <dbReference type="Proteomes" id="UP000017840"/>
    </source>
</evidence>
<gene>
    <name evidence="2" type="ORF">K933_10622</name>
</gene>
<protein>
    <submittedName>
        <fullName evidence="2">Uncharacterized protein</fullName>
    </submittedName>
</protein>
<keyword evidence="3" id="KW-1185">Reference proteome</keyword>
<dbReference type="eggNOG" id="arCOG09144">
    <property type="taxonomic scope" value="Archaea"/>
</dbReference>
<proteinExistence type="predicted"/>
<comment type="caution">
    <text evidence="2">The sequence shown here is derived from an EMBL/GenBank/DDBJ whole genome shotgun (WGS) entry which is preliminary data.</text>
</comment>